<evidence type="ECO:0000313" key="2">
    <source>
        <dbReference type="EMBL" id="EDL99386.1"/>
    </source>
</evidence>
<dbReference type="EMBL" id="CH474020">
    <property type="protein sequence ID" value="EDL99386.1"/>
    <property type="molecule type" value="Genomic_DNA"/>
</dbReference>
<gene>
    <name evidence="2" type="ORF">rCG_24409</name>
</gene>
<feature type="region of interest" description="Disordered" evidence="1">
    <location>
        <begin position="1"/>
        <end position="114"/>
    </location>
</feature>
<feature type="compositionally biased region" description="Polar residues" evidence="1">
    <location>
        <begin position="1"/>
        <end position="22"/>
    </location>
</feature>
<dbReference type="Proteomes" id="UP000234681">
    <property type="component" value="Chromosome 4"/>
</dbReference>
<feature type="non-terminal residue" evidence="2">
    <location>
        <position position="1"/>
    </location>
</feature>
<proteinExistence type="predicted"/>
<evidence type="ECO:0000313" key="3">
    <source>
        <dbReference type="Proteomes" id="UP000234681"/>
    </source>
</evidence>
<sequence length="129" mass="13174">HCPTGNRASSTAGSRPRPTSGSRAAPRAGAVTRNGPPPQDEVLSAAGNCFSPAPPRPKKVLGLSAPQGPACRSGQTHQSSSGTHRGLPSRPRRPLRLRRPGDGAPPAAEPPAPLLLAARVRASHLPSSL</sequence>
<evidence type="ECO:0000256" key="1">
    <source>
        <dbReference type="SAM" id="MobiDB-lite"/>
    </source>
</evidence>
<name>A6K577_RAT</name>
<feature type="compositionally biased region" description="Polar residues" evidence="1">
    <location>
        <begin position="73"/>
        <end position="83"/>
    </location>
</feature>
<protein>
    <submittedName>
        <fullName evidence="2">RCG24409</fullName>
    </submittedName>
</protein>
<reference evidence="3" key="1">
    <citation type="submission" date="2005-09" db="EMBL/GenBank/DDBJ databases">
        <authorList>
            <person name="Mural R.J."/>
            <person name="Li P.W."/>
            <person name="Adams M.D."/>
            <person name="Amanatides P.G."/>
            <person name="Baden-Tillson H."/>
            <person name="Barnstead M."/>
            <person name="Chin S.H."/>
            <person name="Dew I."/>
            <person name="Evans C.A."/>
            <person name="Ferriera S."/>
            <person name="Flanigan M."/>
            <person name="Fosler C."/>
            <person name="Glodek A."/>
            <person name="Gu Z."/>
            <person name="Holt R.A."/>
            <person name="Jennings D."/>
            <person name="Kraft C.L."/>
            <person name="Lu F."/>
            <person name="Nguyen T."/>
            <person name="Nusskern D.R."/>
            <person name="Pfannkoch C.M."/>
            <person name="Sitter C."/>
            <person name="Sutton G.G."/>
            <person name="Venter J.C."/>
            <person name="Wang Z."/>
            <person name="Woodage T."/>
            <person name="Zheng X.H."/>
            <person name="Zhong F."/>
        </authorList>
    </citation>
    <scope>NUCLEOTIDE SEQUENCE [LARGE SCALE GENOMIC DNA]</scope>
    <source>
        <strain>BN</strain>
        <strain evidence="3">Sprague-Dawley</strain>
    </source>
</reference>
<organism evidence="2 3">
    <name type="scientific">Rattus norvegicus</name>
    <name type="common">Rat</name>
    <dbReference type="NCBI Taxonomy" id="10116"/>
    <lineage>
        <taxon>Eukaryota</taxon>
        <taxon>Metazoa</taxon>
        <taxon>Chordata</taxon>
        <taxon>Craniata</taxon>
        <taxon>Vertebrata</taxon>
        <taxon>Euteleostomi</taxon>
        <taxon>Mammalia</taxon>
        <taxon>Eutheria</taxon>
        <taxon>Euarchontoglires</taxon>
        <taxon>Glires</taxon>
        <taxon>Rodentia</taxon>
        <taxon>Myomorpha</taxon>
        <taxon>Muroidea</taxon>
        <taxon>Muridae</taxon>
        <taxon>Murinae</taxon>
        <taxon>Rattus</taxon>
    </lineage>
</organism>
<accession>A6K577</accession>
<dbReference type="AlphaFoldDB" id="A6K577"/>